<proteinExistence type="predicted"/>
<dbReference type="GO" id="GO:0009744">
    <property type="term" value="P:response to sucrose"/>
    <property type="evidence" value="ECO:0007669"/>
    <property type="project" value="UniProtKB-ARBA"/>
</dbReference>
<feature type="transmembrane region" description="Helical" evidence="7">
    <location>
        <begin position="204"/>
        <end position="224"/>
    </location>
</feature>
<dbReference type="RefSeq" id="XP_010909797.1">
    <property type="nucleotide sequence ID" value="XM_010911495.3"/>
</dbReference>
<evidence type="ECO:0000256" key="1">
    <source>
        <dbReference type="ARBA" id="ARBA00004141"/>
    </source>
</evidence>
<dbReference type="GO" id="GO:0016020">
    <property type="term" value="C:membrane"/>
    <property type="evidence" value="ECO:0007669"/>
    <property type="project" value="UniProtKB-SubCell"/>
</dbReference>
<evidence type="ECO:0000256" key="7">
    <source>
        <dbReference type="SAM" id="Phobius"/>
    </source>
</evidence>
<reference evidence="9" key="1">
    <citation type="submission" date="2025-08" db="UniProtKB">
        <authorList>
            <consortium name="RefSeq"/>
        </authorList>
    </citation>
    <scope>IDENTIFICATION</scope>
</reference>
<dbReference type="FunCoup" id="A0A6I9QKF0">
    <property type="interactions" value="33"/>
</dbReference>
<feature type="compositionally biased region" description="Basic residues" evidence="6">
    <location>
        <begin position="32"/>
        <end position="44"/>
    </location>
</feature>
<gene>
    <name evidence="9" type="primary">LOC105035796</name>
</gene>
<dbReference type="InterPro" id="IPR004254">
    <property type="entry name" value="AdipoR/HlyIII-related"/>
</dbReference>
<keyword evidence="3 7" id="KW-1133">Transmembrane helix</keyword>
<dbReference type="GO" id="GO:0009725">
    <property type="term" value="P:response to hormone"/>
    <property type="evidence" value="ECO:0007669"/>
    <property type="project" value="TreeGrafter"/>
</dbReference>
<feature type="region of interest" description="Disordered" evidence="6">
    <location>
        <begin position="1"/>
        <end position="44"/>
    </location>
</feature>
<feature type="binding site" evidence="5">
    <location>
        <position position="186"/>
    </location>
    <ligand>
        <name>Zn(2+)</name>
        <dbReference type="ChEBI" id="CHEBI:29105"/>
    </ligand>
</feature>
<comment type="subcellular location">
    <subcellularLocation>
        <location evidence="1">Membrane</location>
        <topology evidence="1">Multi-pass membrane protein</topology>
    </subcellularLocation>
</comment>
<dbReference type="Proteomes" id="UP000504607">
    <property type="component" value="Unplaced"/>
</dbReference>
<evidence type="ECO:0000256" key="3">
    <source>
        <dbReference type="ARBA" id="ARBA00022989"/>
    </source>
</evidence>
<keyword evidence="5" id="KW-0862">Zinc</keyword>
<dbReference type="PANTHER" id="PTHR20855">
    <property type="entry name" value="ADIPOR/PROGESTIN RECEPTOR-RELATED"/>
    <property type="match status" value="1"/>
</dbReference>
<keyword evidence="8" id="KW-1185">Reference proteome</keyword>
<name>A0A6I9QKF0_ELAGV</name>
<keyword evidence="4 7" id="KW-0472">Membrane</keyword>
<feature type="binding site" evidence="5">
    <location>
        <position position="335"/>
    </location>
    <ligand>
        <name>Zn(2+)</name>
        <dbReference type="ChEBI" id="CHEBI:29105"/>
    </ligand>
</feature>
<keyword evidence="2 7" id="KW-0812">Transmembrane</keyword>
<dbReference type="Pfam" id="PF03006">
    <property type="entry name" value="HlyIII"/>
    <property type="match status" value="1"/>
</dbReference>
<feature type="transmembrane region" description="Helical" evidence="7">
    <location>
        <begin position="169"/>
        <end position="189"/>
    </location>
</feature>
<dbReference type="PANTHER" id="PTHR20855:SF100">
    <property type="entry name" value="HEPTAHELICAL TRANSMEMBRANE PROTEIN 2"/>
    <property type="match status" value="1"/>
</dbReference>
<feature type="binding site" evidence="5">
    <location>
        <position position="331"/>
    </location>
    <ligand>
        <name>Zn(2+)</name>
        <dbReference type="ChEBI" id="CHEBI:29105"/>
    </ligand>
</feature>
<sequence length="374" mass="41671">MEAGTDNRRRRRIGGGKMPKGKAAAPEDGKKRCGQGHHRRGQRPRLVRYEELPEYLKDNEFILDHYRAEWTVRDALLSTFAWHNETLNVWTHFGGFLLFLGLTVAGSMDAIEEVRDAVVPGLSSFMVRSMNATLGGKASWEIFSEPLMVESLRSKLPSGDRAVPRWPRLVFMLGSMSCLAISAISHLLACHSRRFNLFFWRLDYTGISIMIISSFVPPIYYAFFCNPFARLVYLSTITALGLFAIVTLLAPALSTPRFRPLRASLFLAMGLSGVVPALHALWIHWEHRACHVALGLEVVMGLAYGIGAGVYVSRVPERWRPGVFDIVGHSHQIFHVLVLVGALTHYAATTVILDWRDRSGGACAASSLGIDFAF</sequence>
<evidence type="ECO:0000256" key="5">
    <source>
        <dbReference type="PIRSR" id="PIRSR604254-1"/>
    </source>
</evidence>
<evidence type="ECO:0000313" key="8">
    <source>
        <dbReference type="Proteomes" id="UP000504607"/>
    </source>
</evidence>
<evidence type="ECO:0000313" key="9">
    <source>
        <dbReference type="RefSeq" id="XP_010909797.1"/>
    </source>
</evidence>
<evidence type="ECO:0000256" key="2">
    <source>
        <dbReference type="ARBA" id="ARBA00022692"/>
    </source>
</evidence>
<dbReference type="GO" id="GO:0046872">
    <property type="term" value="F:metal ion binding"/>
    <property type="evidence" value="ECO:0007669"/>
    <property type="project" value="UniProtKB-KW"/>
</dbReference>
<organism evidence="8 9">
    <name type="scientific">Elaeis guineensis var. tenera</name>
    <name type="common">Oil palm</name>
    <dbReference type="NCBI Taxonomy" id="51953"/>
    <lineage>
        <taxon>Eukaryota</taxon>
        <taxon>Viridiplantae</taxon>
        <taxon>Streptophyta</taxon>
        <taxon>Embryophyta</taxon>
        <taxon>Tracheophyta</taxon>
        <taxon>Spermatophyta</taxon>
        <taxon>Magnoliopsida</taxon>
        <taxon>Liliopsida</taxon>
        <taxon>Arecaceae</taxon>
        <taxon>Arecoideae</taxon>
        <taxon>Cocoseae</taxon>
        <taxon>Elaeidinae</taxon>
        <taxon>Elaeis</taxon>
    </lineage>
</organism>
<dbReference type="OrthoDB" id="529367at2759"/>
<feature type="transmembrane region" description="Helical" evidence="7">
    <location>
        <begin position="333"/>
        <end position="353"/>
    </location>
</feature>
<evidence type="ECO:0000256" key="4">
    <source>
        <dbReference type="ARBA" id="ARBA00023136"/>
    </source>
</evidence>
<accession>A0A6I9QKF0</accession>
<protein>
    <submittedName>
        <fullName evidence="9">Heptahelical transmembrane protein ADIPOR2</fullName>
    </submittedName>
</protein>
<dbReference type="GO" id="GO:0038023">
    <property type="term" value="F:signaling receptor activity"/>
    <property type="evidence" value="ECO:0007669"/>
    <property type="project" value="TreeGrafter"/>
</dbReference>
<feature type="transmembrane region" description="Helical" evidence="7">
    <location>
        <begin position="265"/>
        <end position="285"/>
    </location>
</feature>
<dbReference type="GeneID" id="105035796"/>
<evidence type="ECO:0000256" key="6">
    <source>
        <dbReference type="SAM" id="MobiDB-lite"/>
    </source>
</evidence>
<dbReference type="KEGG" id="egu:105035796"/>
<dbReference type="AlphaFoldDB" id="A0A6I9QKF0"/>
<dbReference type="InParanoid" id="A0A6I9QKF0"/>
<keyword evidence="5" id="KW-0479">Metal-binding</keyword>
<feature type="transmembrane region" description="Helical" evidence="7">
    <location>
        <begin position="292"/>
        <end position="313"/>
    </location>
</feature>
<feature type="transmembrane region" description="Helical" evidence="7">
    <location>
        <begin position="231"/>
        <end position="253"/>
    </location>
</feature>